<dbReference type="SUPFAM" id="SSF55811">
    <property type="entry name" value="Nudix"/>
    <property type="match status" value="1"/>
</dbReference>
<dbReference type="PANTHER" id="PTHR43046:SF12">
    <property type="entry name" value="GDP-MANNOSE MANNOSYL HYDROLASE"/>
    <property type="match status" value="1"/>
</dbReference>
<dbReference type="Pfam" id="PF00293">
    <property type="entry name" value="NUDIX"/>
    <property type="match status" value="1"/>
</dbReference>
<dbReference type="PANTHER" id="PTHR43046">
    <property type="entry name" value="GDP-MANNOSE MANNOSYL HYDROLASE"/>
    <property type="match status" value="1"/>
</dbReference>
<keyword evidence="2 5" id="KW-0378">Hydrolase</keyword>
<comment type="caution">
    <text evidence="5">The sequence shown here is derived from an EMBL/GenBank/DDBJ whole genome shotgun (WGS) entry which is preliminary data.</text>
</comment>
<feature type="domain" description="Nudix hydrolase" evidence="4">
    <location>
        <begin position="1"/>
        <end position="127"/>
    </location>
</feature>
<dbReference type="InterPro" id="IPR015797">
    <property type="entry name" value="NUDIX_hydrolase-like_dom_sf"/>
</dbReference>
<dbReference type="CDD" id="cd02883">
    <property type="entry name" value="NUDIX_Hydrolase"/>
    <property type="match status" value="1"/>
</dbReference>
<dbReference type="EC" id="3.6.1.55" evidence="5"/>
<reference evidence="5 6" key="1">
    <citation type="submission" date="2021-01" db="EMBL/GenBank/DDBJ databases">
        <title>Genomic Encyclopedia of Type Strains, Phase IV (KMG-IV): sequencing the most valuable type-strain genomes for metagenomic binning, comparative biology and taxonomic classification.</title>
        <authorList>
            <person name="Goeker M."/>
        </authorList>
    </citation>
    <scope>NUCLEOTIDE SEQUENCE [LARGE SCALE GENOMIC DNA]</scope>
    <source>
        <strain evidence="5 6">DSM 25540</strain>
    </source>
</reference>
<sequence>MKRLDVVYALIRNQNDEVLVVENENSRWSLPGGAVEEGETLEQALIREVYEETALHVERKGLAAVHETKFHESGHHCVFFTFQVEVVGGTIERLYPEEITKIEWVPTEVASERMPYLTNGIEPLFDHQVTYTYQK</sequence>
<dbReference type="GO" id="GO:0035539">
    <property type="term" value="F:8-oxo-7,8-dihydrodeoxyguanosine triphosphate pyrophosphatase activity"/>
    <property type="evidence" value="ECO:0007669"/>
    <property type="project" value="UniProtKB-EC"/>
</dbReference>
<evidence type="ECO:0000256" key="3">
    <source>
        <dbReference type="ARBA" id="ARBA00022842"/>
    </source>
</evidence>
<evidence type="ECO:0000256" key="1">
    <source>
        <dbReference type="ARBA" id="ARBA00001946"/>
    </source>
</evidence>
<proteinExistence type="predicted"/>
<gene>
    <name evidence="5" type="ORF">JOD17_002072</name>
</gene>
<dbReference type="RefSeq" id="WP_204697467.1">
    <property type="nucleotide sequence ID" value="NZ_JAFBEC010000005.1"/>
</dbReference>
<evidence type="ECO:0000256" key="2">
    <source>
        <dbReference type="ARBA" id="ARBA00022801"/>
    </source>
</evidence>
<dbReference type="PROSITE" id="PS51462">
    <property type="entry name" value="NUDIX"/>
    <property type="match status" value="1"/>
</dbReference>
<evidence type="ECO:0000259" key="4">
    <source>
        <dbReference type="PROSITE" id="PS51462"/>
    </source>
</evidence>
<comment type="cofactor">
    <cofactor evidence="1">
        <name>Mg(2+)</name>
        <dbReference type="ChEBI" id="CHEBI:18420"/>
    </cofactor>
</comment>
<dbReference type="InterPro" id="IPR000086">
    <property type="entry name" value="NUDIX_hydrolase_dom"/>
</dbReference>
<protein>
    <submittedName>
        <fullName evidence="5">8-oxo-dGTP diphosphatase</fullName>
        <ecNumber evidence="5">3.6.1.55</ecNumber>
    </submittedName>
</protein>
<dbReference type="InterPro" id="IPR020476">
    <property type="entry name" value="Nudix_hydrolase"/>
</dbReference>
<accession>A0ABS2PC54</accession>
<name>A0ABS2PC54_9BACL</name>
<keyword evidence="6" id="KW-1185">Reference proteome</keyword>
<organism evidence="5 6">
    <name type="scientific">Geomicrobium sediminis</name>
    <dbReference type="NCBI Taxonomy" id="1347788"/>
    <lineage>
        <taxon>Bacteria</taxon>
        <taxon>Bacillati</taxon>
        <taxon>Bacillota</taxon>
        <taxon>Bacilli</taxon>
        <taxon>Bacillales</taxon>
        <taxon>Geomicrobium</taxon>
    </lineage>
</organism>
<keyword evidence="3" id="KW-0460">Magnesium</keyword>
<evidence type="ECO:0000313" key="6">
    <source>
        <dbReference type="Proteomes" id="UP000741863"/>
    </source>
</evidence>
<dbReference type="Gene3D" id="3.90.79.10">
    <property type="entry name" value="Nucleoside Triphosphate Pyrophosphohydrolase"/>
    <property type="match status" value="1"/>
</dbReference>
<dbReference type="Proteomes" id="UP000741863">
    <property type="component" value="Unassembled WGS sequence"/>
</dbReference>
<dbReference type="EMBL" id="JAFBEC010000005">
    <property type="protein sequence ID" value="MBM7632978.1"/>
    <property type="molecule type" value="Genomic_DNA"/>
</dbReference>
<evidence type="ECO:0000313" key="5">
    <source>
        <dbReference type="EMBL" id="MBM7632978.1"/>
    </source>
</evidence>
<dbReference type="PRINTS" id="PR00502">
    <property type="entry name" value="NUDIXFAMILY"/>
</dbReference>